<keyword evidence="5" id="KW-0131">Cell cycle</keyword>
<comment type="similarity">
    <text evidence="1">Belongs to the ABC transporter superfamily.</text>
</comment>
<dbReference type="GO" id="GO:0022857">
    <property type="term" value="F:transmembrane transporter activity"/>
    <property type="evidence" value="ECO:0007669"/>
    <property type="project" value="TreeGrafter"/>
</dbReference>
<dbReference type="InterPro" id="IPR003439">
    <property type="entry name" value="ABC_transporter-like_ATP-bd"/>
</dbReference>
<dbReference type="FunFam" id="3.40.50.300:FF:000056">
    <property type="entry name" value="Cell division ATP-binding protein FtsE"/>
    <property type="match status" value="1"/>
</dbReference>
<dbReference type="EMBL" id="MHUC01000015">
    <property type="protein sequence ID" value="OHA70940.1"/>
    <property type="molecule type" value="Genomic_DNA"/>
</dbReference>
<sequence>MLKFQNTTKIYDKNHIGSIAKVALDNVSFEVNKKEFVSVVGKSGAGKTTLLKLLLAEEKPTKGRVFFDGQDVHKIAKPSIFHLRRRIGTVFQDYKLLPTKTAYENIAYVLEVMGYEDEEISRDVPEVLKIVGLSDKSHSFPAEMSGGEKQRVVIARALIHRPDVIFADEPTGNLDPYHTSEILKLLLNINNFGTIIILATHNKEIVNNLKRRVITLENGKLIRDEEKGRFVL</sequence>
<dbReference type="PROSITE" id="PS50893">
    <property type="entry name" value="ABC_TRANSPORTER_2"/>
    <property type="match status" value="1"/>
</dbReference>
<dbReference type="STRING" id="1802457.A3F15_02190"/>
<dbReference type="AlphaFoldDB" id="A0A1G2RDM9"/>
<dbReference type="PROSITE" id="PS00211">
    <property type="entry name" value="ABC_TRANSPORTER_1"/>
    <property type="match status" value="1"/>
</dbReference>
<evidence type="ECO:0000256" key="3">
    <source>
        <dbReference type="ARBA" id="ARBA00022840"/>
    </source>
</evidence>
<dbReference type="SMART" id="SM00382">
    <property type="entry name" value="AAA"/>
    <property type="match status" value="1"/>
</dbReference>
<keyword evidence="3 5" id="KW-0067">ATP-binding</keyword>
<name>A0A1G2RDM9_9BACT</name>
<dbReference type="PANTHER" id="PTHR24220:SF470">
    <property type="entry name" value="CELL DIVISION ATP-BINDING PROTEIN FTSE"/>
    <property type="match status" value="1"/>
</dbReference>
<dbReference type="InterPro" id="IPR027417">
    <property type="entry name" value="P-loop_NTPase"/>
</dbReference>
<protein>
    <submittedName>
        <fullName evidence="5">Cell division ATP-binding protein FtsE</fullName>
    </submittedName>
</protein>
<dbReference type="SUPFAM" id="SSF52540">
    <property type="entry name" value="P-loop containing nucleoside triphosphate hydrolases"/>
    <property type="match status" value="1"/>
</dbReference>
<evidence type="ECO:0000256" key="2">
    <source>
        <dbReference type="ARBA" id="ARBA00022741"/>
    </source>
</evidence>
<evidence type="ECO:0000256" key="1">
    <source>
        <dbReference type="ARBA" id="ARBA00005417"/>
    </source>
</evidence>
<dbReference type="GO" id="GO:0051301">
    <property type="term" value="P:cell division"/>
    <property type="evidence" value="ECO:0007669"/>
    <property type="project" value="UniProtKB-KW"/>
</dbReference>
<evidence type="ECO:0000259" key="4">
    <source>
        <dbReference type="PROSITE" id="PS50893"/>
    </source>
</evidence>
<dbReference type="Pfam" id="PF00005">
    <property type="entry name" value="ABC_tran"/>
    <property type="match status" value="1"/>
</dbReference>
<dbReference type="Proteomes" id="UP000177078">
    <property type="component" value="Unassembled WGS sequence"/>
</dbReference>
<dbReference type="InterPro" id="IPR017871">
    <property type="entry name" value="ABC_transporter-like_CS"/>
</dbReference>
<gene>
    <name evidence="5" type="ORF">A3F15_02190</name>
</gene>
<reference evidence="5 6" key="1">
    <citation type="journal article" date="2016" name="Nat. Commun.">
        <title>Thousands of microbial genomes shed light on interconnected biogeochemical processes in an aquifer system.</title>
        <authorList>
            <person name="Anantharaman K."/>
            <person name="Brown C.T."/>
            <person name="Hug L.A."/>
            <person name="Sharon I."/>
            <person name="Castelle C.J."/>
            <person name="Probst A.J."/>
            <person name="Thomas B.C."/>
            <person name="Singh A."/>
            <person name="Wilkins M.J."/>
            <person name="Karaoz U."/>
            <person name="Brodie E.L."/>
            <person name="Williams K.H."/>
            <person name="Hubbard S.S."/>
            <person name="Banfield J.F."/>
        </authorList>
    </citation>
    <scope>NUCLEOTIDE SEQUENCE [LARGE SCALE GENOMIC DNA]</scope>
</reference>
<keyword evidence="2" id="KW-0547">Nucleotide-binding</keyword>
<feature type="domain" description="ABC transporter" evidence="4">
    <location>
        <begin position="2"/>
        <end position="232"/>
    </location>
</feature>
<evidence type="ECO:0000313" key="6">
    <source>
        <dbReference type="Proteomes" id="UP000177078"/>
    </source>
</evidence>
<comment type="caution">
    <text evidence="5">The sequence shown here is derived from an EMBL/GenBank/DDBJ whole genome shotgun (WGS) entry which is preliminary data.</text>
</comment>
<accession>A0A1G2RDM9</accession>
<keyword evidence="5" id="KW-0132">Cell division</keyword>
<organism evidence="5 6">
    <name type="scientific">Candidatus Wildermuthbacteria bacterium RIFCSPHIGHO2_12_FULL_40_12</name>
    <dbReference type="NCBI Taxonomy" id="1802457"/>
    <lineage>
        <taxon>Bacteria</taxon>
        <taxon>Candidatus Wildermuthiibacteriota</taxon>
    </lineage>
</organism>
<dbReference type="Gene3D" id="3.40.50.300">
    <property type="entry name" value="P-loop containing nucleotide triphosphate hydrolases"/>
    <property type="match status" value="1"/>
</dbReference>
<dbReference type="InterPro" id="IPR015854">
    <property type="entry name" value="ABC_transpr_LolD-like"/>
</dbReference>
<dbReference type="GO" id="GO:0005886">
    <property type="term" value="C:plasma membrane"/>
    <property type="evidence" value="ECO:0007669"/>
    <property type="project" value="TreeGrafter"/>
</dbReference>
<dbReference type="InterPro" id="IPR003593">
    <property type="entry name" value="AAA+_ATPase"/>
</dbReference>
<dbReference type="GO" id="GO:0005524">
    <property type="term" value="F:ATP binding"/>
    <property type="evidence" value="ECO:0007669"/>
    <property type="project" value="UniProtKB-KW"/>
</dbReference>
<proteinExistence type="inferred from homology"/>
<evidence type="ECO:0000313" key="5">
    <source>
        <dbReference type="EMBL" id="OHA70940.1"/>
    </source>
</evidence>
<dbReference type="PANTHER" id="PTHR24220">
    <property type="entry name" value="IMPORT ATP-BINDING PROTEIN"/>
    <property type="match status" value="1"/>
</dbReference>
<dbReference type="GO" id="GO:0016887">
    <property type="term" value="F:ATP hydrolysis activity"/>
    <property type="evidence" value="ECO:0007669"/>
    <property type="project" value="InterPro"/>
</dbReference>